<organism evidence="2 3">
    <name type="scientific">Colletotrichum zoysiae</name>
    <dbReference type="NCBI Taxonomy" id="1216348"/>
    <lineage>
        <taxon>Eukaryota</taxon>
        <taxon>Fungi</taxon>
        <taxon>Dikarya</taxon>
        <taxon>Ascomycota</taxon>
        <taxon>Pezizomycotina</taxon>
        <taxon>Sordariomycetes</taxon>
        <taxon>Hypocreomycetidae</taxon>
        <taxon>Glomerellales</taxon>
        <taxon>Glomerellaceae</taxon>
        <taxon>Colletotrichum</taxon>
        <taxon>Colletotrichum graminicola species complex</taxon>
    </lineage>
</organism>
<protein>
    <submittedName>
        <fullName evidence="2">Uncharacterized protein</fullName>
    </submittedName>
</protein>
<keyword evidence="1" id="KW-0732">Signal</keyword>
<accession>A0AAD9HAY0</accession>
<reference evidence="2" key="1">
    <citation type="submission" date="2021-06" db="EMBL/GenBank/DDBJ databases">
        <title>Comparative genomics, transcriptomics and evolutionary studies reveal genomic signatures of adaptation to plant cell wall in hemibiotrophic fungi.</title>
        <authorList>
            <consortium name="DOE Joint Genome Institute"/>
            <person name="Baroncelli R."/>
            <person name="Diaz J.F."/>
            <person name="Benocci T."/>
            <person name="Peng M."/>
            <person name="Battaglia E."/>
            <person name="Haridas S."/>
            <person name="Andreopoulos W."/>
            <person name="Labutti K."/>
            <person name="Pangilinan J."/>
            <person name="Floch G.L."/>
            <person name="Makela M.R."/>
            <person name="Henrissat B."/>
            <person name="Grigoriev I.V."/>
            <person name="Crouch J.A."/>
            <person name="De Vries R.P."/>
            <person name="Sukno S.A."/>
            <person name="Thon M.R."/>
        </authorList>
    </citation>
    <scope>NUCLEOTIDE SEQUENCE</scope>
    <source>
        <strain evidence="2">MAFF235873</strain>
    </source>
</reference>
<evidence type="ECO:0000313" key="3">
    <source>
        <dbReference type="Proteomes" id="UP001232148"/>
    </source>
</evidence>
<evidence type="ECO:0000256" key="1">
    <source>
        <dbReference type="SAM" id="SignalP"/>
    </source>
</evidence>
<dbReference type="AlphaFoldDB" id="A0AAD9HAY0"/>
<comment type="caution">
    <text evidence="2">The sequence shown here is derived from an EMBL/GenBank/DDBJ whole genome shotgun (WGS) entry which is preliminary data.</text>
</comment>
<evidence type="ECO:0000313" key="2">
    <source>
        <dbReference type="EMBL" id="KAK2025700.1"/>
    </source>
</evidence>
<dbReference type="EMBL" id="MU842931">
    <property type="protein sequence ID" value="KAK2025700.1"/>
    <property type="molecule type" value="Genomic_DNA"/>
</dbReference>
<keyword evidence="3" id="KW-1185">Reference proteome</keyword>
<proteinExistence type="predicted"/>
<feature type="signal peptide" evidence="1">
    <location>
        <begin position="1"/>
        <end position="19"/>
    </location>
</feature>
<feature type="chain" id="PRO_5041903576" evidence="1">
    <location>
        <begin position="20"/>
        <end position="63"/>
    </location>
</feature>
<name>A0AAD9HAY0_9PEZI</name>
<dbReference type="Proteomes" id="UP001232148">
    <property type="component" value="Unassembled WGS sequence"/>
</dbReference>
<sequence>MKVAAIFYVLVASIASVNAVAVNEYPNTVRAPIEARCHCDGHCCGGSWCTDYEVGPCCDGVPC</sequence>
<gene>
    <name evidence="2" type="ORF">LX32DRAFT_696181</name>
</gene>